<name>A0A929QSC6_ABIDE</name>
<feature type="compositionally biased region" description="Polar residues" evidence="2">
    <location>
        <begin position="461"/>
        <end position="475"/>
    </location>
</feature>
<gene>
    <name evidence="5" type="ORF">HXK00_02900</name>
</gene>
<dbReference type="InterPro" id="IPR006343">
    <property type="entry name" value="DnaB/C_C"/>
</dbReference>
<evidence type="ECO:0000313" key="5">
    <source>
        <dbReference type="EMBL" id="MBF0934578.1"/>
    </source>
</evidence>
<evidence type="ECO:0000313" key="6">
    <source>
        <dbReference type="Proteomes" id="UP000757900"/>
    </source>
</evidence>
<reference evidence="5" key="1">
    <citation type="submission" date="2020-04" db="EMBL/GenBank/DDBJ databases">
        <title>Deep metagenomics examines the oral microbiome during advanced dental caries in children, revealing novel taxa and co-occurrences with host molecules.</title>
        <authorList>
            <person name="Baker J.L."/>
            <person name="Morton J.T."/>
            <person name="Dinis M."/>
            <person name="Alvarez R."/>
            <person name="Tran N.C."/>
            <person name="Knight R."/>
            <person name="Edlund A."/>
        </authorList>
    </citation>
    <scope>NUCLEOTIDE SEQUENCE</scope>
    <source>
        <strain evidence="5">JCVI_23_bin.16</strain>
    </source>
</reference>
<protein>
    <submittedName>
        <fullName evidence="5">DnaD domain protein</fullName>
    </submittedName>
</protein>
<evidence type="ECO:0000259" key="3">
    <source>
        <dbReference type="Pfam" id="PF07261"/>
    </source>
</evidence>
<sequence>MLSPLQPFRVRQQAPLSQLQQVTLRQCYQPVIGTVGLAFYLSLTDYAGADGAWSPAVMHASLIDQLQVSPADLNQARGYLEALGLLKSYQPKKVQGNAQTQLVSYEVMAPLEVGSFLQHPLYAALLMNKIGDQAFYRLMRRFEWEEMDASEYVEVTQSFSQVFDYPSDQAIKDAQNQDALSGSYRQQTAPNPAEANLDQTGQDSFRYGQVLDILEAAQVNSRLFTRELRQQMASLHQVYGLNEEQVATVIKLAYQDQTEQIAMDQLPSLAKRYKASLSSKETAANQAGQLKDQIQARAQALLDQGHYSQNQAQIIATAEILPPLAFLKQVKQAKGGIRSDQEGYNLEAALDKVKLSPAIVNLAVYYLLVMEGRDHLYKSNFEKLLDEWQQKGIKEVHQVFRYIEDKRQAQAKKASQESGRPYGRTHKGAGAHQRQEVVPSWLAKQRQAGQNLGQAFKQAQPDANPTASQATQTFVNPFKKGSAQELDH</sequence>
<dbReference type="AlphaFoldDB" id="A0A929QSC6"/>
<dbReference type="Proteomes" id="UP000757900">
    <property type="component" value="Unassembled WGS sequence"/>
</dbReference>
<comment type="similarity">
    <text evidence="1">Belongs to the DnaB/DnaD family.</text>
</comment>
<dbReference type="InterPro" id="IPR058660">
    <property type="entry name" value="WHD_DnaB"/>
</dbReference>
<evidence type="ECO:0000256" key="1">
    <source>
        <dbReference type="ARBA" id="ARBA00093462"/>
    </source>
</evidence>
<evidence type="ECO:0000259" key="4">
    <source>
        <dbReference type="Pfam" id="PF25888"/>
    </source>
</evidence>
<feature type="region of interest" description="Disordered" evidence="2">
    <location>
        <begin position="410"/>
        <end position="488"/>
    </location>
</feature>
<dbReference type="Pfam" id="PF25888">
    <property type="entry name" value="WHD_DnaB"/>
    <property type="match status" value="1"/>
</dbReference>
<organism evidence="5 6">
    <name type="scientific">Abiotrophia defectiva</name>
    <name type="common">Streptococcus defectivus</name>
    <dbReference type="NCBI Taxonomy" id="46125"/>
    <lineage>
        <taxon>Bacteria</taxon>
        <taxon>Bacillati</taxon>
        <taxon>Bacillota</taxon>
        <taxon>Bacilli</taxon>
        <taxon>Lactobacillales</taxon>
        <taxon>Aerococcaceae</taxon>
        <taxon>Abiotrophia</taxon>
    </lineage>
</organism>
<evidence type="ECO:0000256" key="2">
    <source>
        <dbReference type="SAM" id="MobiDB-lite"/>
    </source>
</evidence>
<feature type="region of interest" description="Disordered" evidence="2">
    <location>
        <begin position="176"/>
        <end position="199"/>
    </location>
</feature>
<feature type="domain" description="Replicative helicase loading/DNA remodeling protein DnaB N-terminal winged helix" evidence="4">
    <location>
        <begin position="3"/>
        <end position="266"/>
    </location>
</feature>
<accession>A0A929QSC6</accession>
<proteinExistence type="inferred from homology"/>
<dbReference type="EMBL" id="JABZFV010000038">
    <property type="protein sequence ID" value="MBF0934578.1"/>
    <property type="molecule type" value="Genomic_DNA"/>
</dbReference>
<dbReference type="Pfam" id="PF07261">
    <property type="entry name" value="DnaB_2"/>
    <property type="match status" value="1"/>
</dbReference>
<feature type="domain" description="DnaB/C C-terminal" evidence="3">
    <location>
        <begin position="328"/>
        <end position="402"/>
    </location>
</feature>
<comment type="caution">
    <text evidence="5">The sequence shown here is derived from an EMBL/GenBank/DDBJ whole genome shotgun (WGS) entry which is preliminary data.</text>
</comment>
<feature type="compositionally biased region" description="Polar residues" evidence="2">
    <location>
        <begin position="176"/>
        <end position="190"/>
    </location>
</feature>